<name>A0A0N0XJQ6_9NEIS</name>
<evidence type="ECO:0000313" key="2">
    <source>
        <dbReference type="EMBL" id="KPC52526.1"/>
    </source>
</evidence>
<dbReference type="OrthoDB" id="8613155at2"/>
<gene>
    <name evidence="2" type="ORF">WG78_11795</name>
</gene>
<evidence type="ECO:0000256" key="1">
    <source>
        <dbReference type="SAM" id="MobiDB-lite"/>
    </source>
</evidence>
<organism evidence="2 3">
    <name type="scientific">Amantichitinum ursilacus</name>
    <dbReference type="NCBI Taxonomy" id="857265"/>
    <lineage>
        <taxon>Bacteria</taxon>
        <taxon>Pseudomonadati</taxon>
        <taxon>Pseudomonadota</taxon>
        <taxon>Betaproteobacteria</taxon>
        <taxon>Neisseriales</taxon>
        <taxon>Chitinibacteraceae</taxon>
        <taxon>Amantichitinum</taxon>
    </lineage>
</organism>
<comment type="caution">
    <text evidence="2">The sequence shown here is derived from an EMBL/GenBank/DDBJ whole genome shotgun (WGS) entry which is preliminary data.</text>
</comment>
<protein>
    <submittedName>
        <fullName evidence="2">Uncharacterized protein</fullName>
    </submittedName>
</protein>
<dbReference type="Proteomes" id="UP000037939">
    <property type="component" value="Unassembled WGS sequence"/>
</dbReference>
<dbReference type="EMBL" id="LAQT01000009">
    <property type="protein sequence ID" value="KPC52526.1"/>
    <property type="molecule type" value="Genomic_DNA"/>
</dbReference>
<dbReference type="AlphaFoldDB" id="A0A0N0XJQ6"/>
<proteinExistence type="predicted"/>
<evidence type="ECO:0000313" key="3">
    <source>
        <dbReference type="Proteomes" id="UP000037939"/>
    </source>
</evidence>
<dbReference type="RefSeq" id="WP_053938017.1">
    <property type="nucleotide sequence ID" value="NZ_LAQT01000009.1"/>
</dbReference>
<keyword evidence="3" id="KW-1185">Reference proteome</keyword>
<feature type="region of interest" description="Disordered" evidence="1">
    <location>
        <begin position="130"/>
        <end position="153"/>
    </location>
</feature>
<sequence>MRQKIVLVIWIDSFGCPAGCQFEHEAELAGVEIKGVGMLLRRTRRFIFLVPHPLDPGVKGRKQLAGRIAIPRRQITSSKDTYFFLSRGFAWSLGQNGTGQTSIRLSAGENMMWVANQMANVDREMIIRNGQRVPDQSEKTSYRPIGNWEQEEN</sequence>
<reference evidence="2 3" key="1">
    <citation type="submission" date="2015-07" db="EMBL/GenBank/DDBJ databases">
        <title>Draft genome sequence of the Amantichitinum ursilacus IGB-41, a new chitin-degrading bacterium.</title>
        <authorList>
            <person name="Kirstahler P."/>
            <person name="Guenther M."/>
            <person name="Grumaz C."/>
            <person name="Rupp S."/>
            <person name="Zibek S."/>
            <person name="Sohn K."/>
        </authorList>
    </citation>
    <scope>NUCLEOTIDE SEQUENCE [LARGE SCALE GENOMIC DNA]</scope>
    <source>
        <strain evidence="2 3">IGB-41</strain>
    </source>
</reference>
<accession>A0A0N0XJQ6</accession>